<dbReference type="GO" id="GO:0005524">
    <property type="term" value="F:ATP binding"/>
    <property type="evidence" value="ECO:0007669"/>
    <property type="project" value="UniProtKB-KW"/>
</dbReference>
<keyword evidence="3" id="KW-0067">ATP-binding</keyword>
<dbReference type="Pfam" id="PF01150">
    <property type="entry name" value="GDA1_CD39"/>
    <property type="match status" value="1"/>
</dbReference>
<protein>
    <recommendedName>
        <fullName evidence="6">Apyrase</fullName>
    </recommendedName>
</protein>
<reference evidence="5" key="1">
    <citation type="submission" date="2010-08" db="EMBL/GenBank/DDBJ databases">
        <authorList>
            <consortium name="Caenorhabditis japonica Sequencing Consortium"/>
            <person name="Wilson R.K."/>
        </authorList>
    </citation>
    <scope>NUCLEOTIDE SEQUENCE [LARGE SCALE GENOMIC DNA]</scope>
    <source>
        <strain evidence="5">DF5081</strain>
    </source>
</reference>
<dbReference type="Proteomes" id="UP000005237">
    <property type="component" value="Unassembled WGS sequence"/>
</dbReference>
<dbReference type="PANTHER" id="PTHR11782:SF112">
    <property type="entry name" value="NUCLEOSIDE-TRIPHOSPHATASE NTP-1"/>
    <property type="match status" value="1"/>
</dbReference>
<name>A0A8R1DZ54_CAEJA</name>
<sequence>MIDMGGASVQIAFEMPKTEDFVSKDVFEINLGPDGSQNDFNYKIYSTTFLGYGANEGLKKYEASLVSRGESEDSCAPKGLSKTIGDVSVKARLFLKTLNFHRMKFQGSGQWDKCLTRLSSLIDDKTEPACSEQTCFLGYVPAPTFNLSTVQLYGFSEYWYTTSSFGAGGEYDFEKFTSEVRKFCGKDWVDIQVSRIRLFKMYFGFFF</sequence>
<accession>A0A8R1DZ54</accession>
<evidence type="ECO:0000256" key="1">
    <source>
        <dbReference type="ARBA" id="ARBA00009283"/>
    </source>
</evidence>
<dbReference type="GO" id="GO:0016020">
    <property type="term" value="C:membrane"/>
    <property type="evidence" value="ECO:0007669"/>
    <property type="project" value="TreeGrafter"/>
</dbReference>
<dbReference type="EnsemblMetazoa" id="CJA15271.1">
    <property type="protein sequence ID" value="CJA15271.1"/>
    <property type="gene ID" value="WBGene00134475"/>
</dbReference>
<dbReference type="AlphaFoldDB" id="A0A8R1DZ54"/>
<keyword evidence="2" id="KW-0378">Hydrolase</keyword>
<dbReference type="GO" id="GO:0017111">
    <property type="term" value="F:ribonucleoside triphosphate phosphatase activity"/>
    <property type="evidence" value="ECO:0007669"/>
    <property type="project" value="TreeGrafter"/>
</dbReference>
<dbReference type="GO" id="GO:0006256">
    <property type="term" value="P:UDP catabolic process"/>
    <property type="evidence" value="ECO:0007669"/>
    <property type="project" value="TreeGrafter"/>
</dbReference>
<evidence type="ECO:0000313" key="5">
    <source>
        <dbReference type="Proteomes" id="UP000005237"/>
    </source>
</evidence>
<comment type="similarity">
    <text evidence="1">Belongs to the GDA1/CD39 NTPase family.</text>
</comment>
<evidence type="ECO:0008006" key="6">
    <source>
        <dbReference type="Google" id="ProtNLM"/>
    </source>
</evidence>
<dbReference type="GO" id="GO:0046036">
    <property type="term" value="P:CTP metabolic process"/>
    <property type="evidence" value="ECO:0007669"/>
    <property type="project" value="TreeGrafter"/>
</dbReference>
<reference evidence="4" key="2">
    <citation type="submission" date="2022-06" db="UniProtKB">
        <authorList>
            <consortium name="EnsemblMetazoa"/>
        </authorList>
    </citation>
    <scope>IDENTIFICATION</scope>
    <source>
        <strain evidence="4">DF5081</strain>
    </source>
</reference>
<evidence type="ECO:0000313" key="4">
    <source>
        <dbReference type="EnsemblMetazoa" id="CJA15271.1"/>
    </source>
</evidence>
<feature type="binding site" evidence="3">
    <location>
        <begin position="6"/>
        <end position="10"/>
    </location>
    <ligand>
        <name>ATP</name>
        <dbReference type="ChEBI" id="CHEBI:30616"/>
    </ligand>
</feature>
<keyword evidence="3" id="KW-0547">Nucleotide-binding</keyword>
<proteinExistence type="inferred from homology"/>
<dbReference type="GO" id="GO:0005794">
    <property type="term" value="C:Golgi apparatus"/>
    <property type="evidence" value="ECO:0007669"/>
    <property type="project" value="TreeGrafter"/>
</dbReference>
<dbReference type="GO" id="GO:0045134">
    <property type="term" value="F:UDP phosphatase activity"/>
    <property type="evidence" value="ECO:0007669"/>
    <property type="project" value="TreeGrafter"/>
</dbReference>
<dbReference type="InterPro" id="IPR000407">
    <property type="entry name" value="GDA1_CD39_NTPase"/>
</dbReference>
<evidence type="ECO:0000256" key="2">
    <source>
        <dbReference type="ARBA" id="ARBA00022801"/>
    </source>
</evidence>
<organism evidence="4 5">
    <name type="scientific">Caenorhabditis japonica</name>
    <dbReference type="NCBI Taxonomy" id="281687"/>
    <lineage>
        <taxon>Eukaryota</taxon>
        <taxon>Metazoa</taxon>
        <taxon>Ecdysozoa</taxon>
        <taxon>Nematoda</taxon>
        <taxon>Chromadorea</taxon>
        <taxon>Rhabditida</taxon>
        <taxon>Rhabditina</taxon>
        <taxon>Rhabditomorpha</taxon>
        <taxon>Rhabditoidea</taxon>
        <taxon>Rhabditidae</taxon>
        <taxon>Peloderinae</taxon>
        <taxon>Caenorhabditis</taxon>
    </lineage>
</organism>
<dbReference type="Gene3D" id="3.30.420.150">
    <property type="entry name" value="Exopolyphosphatase. Domain 2"/>
    <property type="match status" value="1"/>
</dbReference>
<dbReference type="GO" id="GO:0004382">
    <property type="term" value="F:GDP phosphatase activity"/>
    <property type="evidence" value="ECO:0007669"/>
    <property type="project" value="TreeGrafter"/>
</dbReference>
<dbReference type="PANTHER" id="PTHR11782">
    <property type="entry name" value="ADENOSINE/GUANOSINE DIPHOSPHATASE"/>
    <property type="match status" value="1"/>
</dbReference>
<keyword evidence="5" id="KW-1185">Reference proteome</keyword>
<evidence type="ECO:0000256" key="3">
    <source>
        <dbReference type="PIRSR" id="PIRSR600407-2"/>
    </source>
</evidence>